<keyword evidence="4" id="KW-1185">Reference proteome</keyword>
<organism evidence="2 4">
    <name type="scientific">Affinibrenneria salicis</name>
    <dbReference type="NCBI Taxonomy" id="2590031"/>
    <lineage>
        <taxon>Bacteria</taxon>
        <taxon>Pseudomonadati</taxon>
        <taxon>Pseudomonadota</taxon>
        <taxon>Gammaproteobacteria</taxon>
        <taxon>Enterobacterales</taxon>
        <taxon>Pectobacteriaceae</taxon>
        <taxon>Affinibrenneria</taxon>
    </lineage>
</organism>
<sequence>MMDFISEYAVIIVIAITLSMLALALHGLKGSKKVIGETKDWLSRERWKGELRETKLKSWEQTNATYGMDHFYSFNFDLEVNGDLKEYCAAALIRANDICRLKKGLTIIVKYDEMPPKKIAVTDVLYDG</sequence>
<keyword evidence="1" id="KW-1133">Transmembrane helix</keyword>
<name>A0A5J5G5P8_9GAMM</name>
<protein>
    <recommendedName>
        <fullName evidence="5">DUF3592 domain-containing protein</fullName>
    </recommendedName>
</protein>
<dbReference type="Proteomes" id="UP000335415">
    <property type="component" value="Unassembled WGS sequence"/>
</dbReference>
<keyword evidence="1" id="KW-0472">Membrane</keyword>
<keyword evidence="1" id="KW-0812">Transmembrane</keyword>
<dbReference type="EMBL" id="VYKJ01000001">
    <property type="protein sequence ID" value="KAA9002630.1"/>
    <property type="molecule type" value="Genomic_DNA"/>
</dbReference>
<dbReference type="OrthoDB" id="6624398at2"/>
<evidence type="ECO:0000256" key="1">
    <source>
        <dbReference type="SAM" id="Phobius"/>
    </source>
</evidence>
<evidence type="ECO:0000313" key="3">
    <source>
        <dbReference type="EMBL" id="KAA9003082.1"/>
    </source>
</evidence>
<evidence type="ECO:0000313" key="2">
    <source>
        <dbReference type="EMBL" id="KAA9002630.1"/>
    </source>
</evidence>
<comment type="caution">
    <text evidence="2">The sequence shown here is derived from an EMBL/GenBank/DDBJ whole genome shotgun (WGS) entry which is preliminary data.</text>
</comment>
<evidence type="ECO:0008006" key="5">
    <source>
        <dbReference type="Google" id="ProtNLM"/>
    </source>
</evidence>
<gene>
    <name evidence="2" type="ORF">FJU30_01130</name>
    <name evidence="3" type="ORF">FJU30_03635</name>
</gene>
<dbReference type="AlphaFoldDB" id="A0A5J5G5P8"/>
<dbReference type="RefSeq" id="WP_150433601.1">
    <property type="nucleotide sequence ID" value="NZ_VYKJ01000001.1"/>
</dbReference>
<accession>A0A5J5G5P8</accession>
<feature type="transmembrane region" description="Helical" evidence="1">
    <location>
        <begin position="6"/>
        <end position="25"/>
    </location>
</feature>
<reference evidence="2 4" key="1">
    <citation type="submission" date="2019-09" db="EMBL/GenBank/DDBJ databases">
        <authorList>
            <person name="Li Y."/>
        </authorList>
    </citation>
    <scope>NUCLEOTIDE SEQUENCE [LARGE SCALE GENOMIC DNA]</scope>
    <source>
        <strain evidence="2 4">L3-3HA</strain>
    </source>
</reference>
<evidence type="ECO:0000313" key="4">
    <source>
        <dbReference type="Proteomes" id="UP000335415"/>
    </source>
</evidence>
<proteinExistence type="predicted"/>
<dbReference type="EMBL" id="VYKJ01000001">
    <property type="protein sequence ID" value="KAA9003082.1"/>
    <property type="molecule type" value="Genomic_DNA"/>
</dbReference>